<feature type="region of interest" description="Disordered" evidence="2">
    <location>
        <begin position="704"/>
        <end position="727"/>
    </location>
</feature>
<accession>A0A229YK63</accession>
<comment type="caution">
    <text evidence="4">The sequence shown here is derived from an EMBL/GenBank/DDBJ whole genome shotgun (WGS) entry which is preliminary data.</text>
</comment>
<dbReference type="InterPro" id="IPR053230">
    <property type="entry name" value="Trans_reg_galc"/>
</dbReference>
<dbReference type="PANTHER" id="PTHR47654">
    <property type="entry name" value="ZN(II)2CYS6 TRANSCRIPTION FACTOR (EUROFUNG)-RELATED"/>
    <property type="match status" value="1"/>
</dbReference>
<name>A0A229YK63_9EURO</name>
<dbReference type="GO" id="GO:0006351">
    <property type="term" value="P:DNA-templated transcription"/>
    <property type="evidence" value="ECO:0007669"/>
    <property type="project" value="InterPro"/>
</dbReference>
<reference evidence="4 5" key="1">
    <citation type="submission" date="2018-08" db="EMBL/GenBank/DDBJ databases">
        <title>Draft genome sequences of two Aspergillus turcosus clinical strains isolated from bronchoalveolar lavage fluid: one azole-susceptible and the other azole-resistant.</title>
        <authorList>
            <person name="Parent-Michaud M."/>
            <person name="Dufresne P.J."/>
            <person name="Fournier E."/>
            <person name="Martineau C."/>
            <person name="Moreira S."/>
            <person name="Perkins V."/>
            <person name="De Repentigny L."/>
            <person name="Dufresne S.F."/>
        </authorList>
    </citation>
    <scope>NUCLEOTIDE SEQUENCE [LARGE SCALE GENOMIC DNA]</scope>
    <source>
        <strain evidence="4">HMR AF 1038</strain>
    </source>
</reference>
<dbReference type="PANTHER" id="PTHR47654:SF1">
    <property type="entry name" value="ZN(II)2CYS6 TRANSCRIPTION FACTOR (EUROFUNG)"/>
    <property type="match status" value="1"/>
</dbReference>
<evidence type="ECO:0000259" key="3">
    <source>
        <dbReference type="SMART" id="SM00906"/>
    </source>
</evidence>
<dbReference type="Pfam" id="PF04082">
    <property type="entry name" value="Fungal_trans"/>
    <property type="match status" value="1"/>
</dbReference>
<feature type="domain" description="Xylanolytic transcriptional activator regulatory" evidence="3">
    <location>
        <begin position="1024"/>
        <end position="1097"/>
    </location>
</feature>
<keyword evidence="1" id="KW-0539">Nucleus</keyword>
<dbReference type="Proteomes" id="UP000215289">
    <property type="component" value="Unassembled WGS sequence"/>
</dbReference>
<dbReference type="InterPro" id="IPR007219">
    <property type="entry name" value="XnlR_reg_dom"/>
</dbReference>
<dbReference type="OrthoDB" id="5296287at2759"/>
<dbReference type="EMBL" id="NIDN02000093">
    <property type="protein sequence ID" value="RLL96954.1"/>
    <property type="molecule type" value="Genomic_DNA"/>
</dbReference>
<dbReference type="SMART" id="SM00906">
    <property type="entry name" value="Fungal_trans"/>
    <property type="match status" value="1"/>
</dbReference>
<protein>
    <recommendedName>
        <fullName evidence="3">Xylanolytic transcriptional activator regulatory domain-containing protein</fullName>
    </recommendedName>
</protein>
<feature type="region of interest" description="Disordered" evidence="2">
    <location>
        <begin position="622"/>
        <end position="650"/>
    </location>
</feature>
<evidence type="ECO:0000313" key="4">
    <source>
        <dbReference type="EMBL" id="RLL96954.1"/>
    </source>
</evidence>
<gene>
    <name evidence="4" type="ORF">CFD26_100466</name>
</gene>
<dbReference type="STRING" id="1245748.A0A229YK63"/>
<evidence type="ECO:0000313" key="5">
    <source>
        <dbReference type="Proteomes" id="UP000215289"/>
    </source>
</evidence>
<organism evidence="4 5">
    <name type="scientific">Aspergillus turcosus</name>
    <dbReference type="NCBI Taxonomy" id="1245748"/>
    <lineage>
        <taxon>Eukaryota</taxon>
        <taxon>Fungi</taxon>
        <taxon>Dikarya</taxon>
        <taxon>Ascomycota</taxon>
        <taxon>Pezizomycotina</taxon>
        <taxon>Eurotiomycetes</taxon>
        <taxon>Eurotiomycetidae</taxon>
        <taxon>Eurotiales</taxon>
        <taxon>Aspergillaceae</taxon>
        <taxon>Aspergillus</taxon>
        <taxon>Aspergillus subgen. Fumigati</taxon>
    </lineage>
</organism>
<keyword evidence="5" id="KW-1185">Reference proteome</keyword>
<evidence type="ECO:0000256" key="1">
    <source>
        <dbReference type="ARBA" id="ARBA00023242"/>
    </source>
</evidence>
<proteinExistence type="predicted"/>
<dbReference type="GO" id="GO:0003677">
    <property type="term" value="F:DNA binding"/>
    <property type="evidence" value="ECO:0007669"/>
    <property type="project" value="InterPro"/>
</dbReference>
<feature type="compositionally biased region" description="Low complexity" evidence="2">
    <location>
        <begin position="628"/>
        <end position="638"/>
    </location>
</feature>
<sequence>MASATRPYSYTNFNNVSMNSVITKVHIKNQELEIVDRLIEPQTIADFLQFAVEGPLPNGKECELVRITADEIALAHTSPNPDADATVIIDRVMSRIGSMKDGDRLCLVGKNIHSLKSRLWEGIIPLCDQRWKEKGLDKKDNFDVACQHLSAVCAAFEYLNQPEVMKNMRDTFNLIWEHWREFEVMLNRQRAEKQQPPVSVTSLWTAFMTAHIEVMTERAHRWVTVKVSALRAPLLTTLRLHRPVDLDALDRLQWRTTDALHTLAEITSVADYGIRIPMDEYKGYTAPAVPPNVPPALRSTNWSERGKAYSQRLKQLTHTARYESFMQARARGETHHLADPVSLHQACLDQINSQHQVRREVRGNPVEPVPREPWITRLLHCIQNPNDKRRSFGLAIYRLTYEQSDAEWNACREKIEQHIADWGRGQTGSSAIKPHLKLHWKDGKALGIAEGDVEGARKHFHDLGLSSYDTEVVNDRVFLVVDEPSVASYTSPSYSSALITARDGDFAGFVLAVDANWNPAEGPDRPDETPGYHGQMRILGSLVWGDLYAMHVGQAALLEDLWPLALDHPNTVYVGPVVPEEIEHWRLHNGLRNMCLRAVADYAHKKINGTPFPVATAQTIPIPTAHTGAGNPGSSGSPSNPPPEAPQGQSDNELRSFMLRAFHRHLRRHNHHREAALVGEMLVTPPNQTVDMERLRLRMEWEEREAQVNPAPPLSREEEQPLADASGQHVRLAGSKKPSVANIGHAFAASVLASLAPPWKIEELEQQVAVYEELLQHLRSRVDIQDAELITRTLHTKTSITRPPSPDPVSATHSTSTQPSFAMDYVEEDYHRNQQLHAFGYLGSHSEISWIRDLRREIDKATPLAETKAASPGNGSKALTSVSYFLDDQDLLVDHGIAPYDRPSRTVGDKLIHLYFNTVHPTFPIVGRIPFMQQYALYYSRPNMRPPSRWLAILNLIFALGAKFGHLLSEPWMGGTDGPLEYFSRAQKLNFTSGQHFDHPNLQQVQAEGLSAFWLMSMGHVNRAWRISGASIRSAIALGINLRSESKDTPNFSKELRYRVWWAIYTLENTLSIMTGRPTSAADQFCTTPLPIPYEEDQFHGPIASHLLSDYSVRYGYMQAFSSRRYKHTPSQVSTKPAPSVGHYLASTINEAAPSNSLYFLYFIDITMIMRRAIDVLYAPGGSRDPWPKVGAAIVDLVRDADAWSSSLPDVFQFRPMQNSDKLFERQRWSLAFRFYSTKITISRPSLCRSDRLRPGQVQNPPVDQRKNARICVDSACDILDLLPDTPDVLWLVRLSPWWCIIHYLMQSATILLIELDFCVKFDAGEAAKITLLVEKAMGWLLAMAADNLAAQRAWEVCHSLYCCISLTPVDSINATPSASTPPLPPQSNILRAMQDGLQLPQSHVSLSQNIVVHPTLQTMYDQFVPRESSGSIFDNDNANYQ</sequence>
<feature type="region of interest" description="Disordered" evidence="2">
    <location>
        <begin position="796"/>
        <end position="816"/>
    </location>
</feature>
<dbReference type="GO" id="GO:0008270">
    <property type="term" value="F:zinc ion binding"/>
    <property type="evidence" value="ECO:0007669"/>
    <property type="project" value="InterPro"/>
</dbReference>
<evidence type="ECO:0000256" key="2">
    <source>
        <dbReference type="SAM" id="MobiDB-lite"/>
    </source>
</evidence>
<dbReference type="CDD" id="cd12148">
    <property type="entry name" value="fungal_TF_MHR"/>
    <property type="match status" value="1"/>
</dbReference>